<evidence type="ECO:0000256" key="3">
    <source>
        <dbReference type="ARBA" id="ARBA00023211"/>
    </source>
</evidence>
<dbReference type="GO" id="GO:0004722">
    <property type="term" value="F:protein serine/threonine phosphatase activity"/>
    <property type="evidence" value="ECO:0007669"/>
    <property type="project" value="UniProtKB-EC"/>
</dbReference>
<dbReference type="InterPro" id="IPR006186">
    <property type="entry name" value="Ser/Thr-sp_prot-phosphatase"/>
</dbReference>
<dbReference type="SMART" id="SM00156">
    <property type="entry name" value="PP2Ac"/>
    <property type="match status" value="1"/>
</dbReference>
<dbReference type="EMBL" id="CAMPGE010016165">
    <property type="protein sequence ID" value="CAI2374741.1"/>
    <property type="molecule type" value="Genomic_DNA"/>
</dbReference>
<dbReference type="InterPro" id="IPR029052">
    <property type="entry name" value="Metallo-depent_PP-like"/>
</dbReference>
<evidence type="ECO:0000256" key="2">
    <source>
        <dbReference type="ARBA" id="ARBA00022801"/>
    </source>
</evidence>
<evidence type="ECO:0000256" key="4">
    <source>
        <dbReference type="RuleBase" id="RU004273"/>
    </source>
</evidence>
<keyword evidence="2 4" id="KW-0378">Hydrolase</keyword>
<dbReference type="PRINTS" id="PR00114">
    <property type="entry name" value="STPHPHTASE"/>
</dbReference>
<dbReference type="Gene3D" id="3.60.21.10">
    <property type="match status" value="1"/>
</dbReference>
<dbReference type="Proteomes" id="UP001295684">
    <property type="component" value="Unassembled WGS sequence"/>
</dbReference>
<evidence type="ECO:0000313" key="6">
    <source>
        <dbReference type="EMBL" id="CAI2374741.1"/>
    </source>
</evidence>
<dbReference type="InterPro" id="IPR047129">
    <property type="entry name" value="PPA2-like"/>
</dbReference>
<reference evidence="6" key="1">
    <citation type="submission" date="2023-07" db="EMBL/GenBank/DDBJ databases">
        <authorList>
            <consortium name="AG Swart"/>
            <person name="Singh M."/>
            <person name="Singh A."/>
            <person name="Seah K."/>
            <person name="Emmerich C."/>
        </authorList>
    </citation>
    <scope>NUCLEOTIDE SEQUENCE</scope>
    <source>
        <strain evidence="6">DP1</strain>
    </source>
</reference>
<keyword evidence="1" id="KW-0479">Metal-binding</keyword>
<proteinExistence type="inferred from homology"/>
<evidence type="ECO:0000259" key="5">
    <source>
        <dbReference type="PROSITE" id="PS00125"/>
    </source>
</evidence>
<gene>
    <name evidence="6" type="ORF">ECRASSUSDP1_LOCUS16098</name>
</gene>
<dbReference type="PROSITE" id="PS00125">
    <property type="entry name" value="SER_THR_PHOSPHATASE"/>
    <property type="match status" value="1"/>
</dbReference>
<sequence length="306" mass="34952">MSVNMKECLEILKTGKALEEKTVRILCEKVKEILIEENNVQPVSGPVTVVGDIHGQFYDLLEIFRIGGDVGDTSYIFLGDMVDRGYHSIETITYLICLKVLYPGKITLLRGNHESRFISQQYGFYDEVMKKYGNINCWKYFNDVFDHLPLSALIEGKILCLHGGLSPDLKTIDQIRLIDRFQEVPSTGEGFSDLMWSDPEDIDTWAISPRGLGWLFGSKVTDEFNKINGLDLICRAHQLVMEGYKIWFPNQNLTTVWSAPNYTYRCGNAASILQINSDLSQKYVMFDEAKQKAKLSHYSKVVPYFL</sequence>
<comment type="caution">
    <text evidence="6">The sequence shown here is derived from an EMBL/GenBank/DDBJ whole genome shotgun (WGS) entry which is preliminary data.</text>
</comment>
<dbReference type="InterPro" id="IPR004843">
    <property type="entry name" value="Calcineurin-like_PHP"/>
</dbReference>
<dbReference type="PANTHER" id="PTHR45619">
    <property type="entry name" value="SERINE/THREONINE-PROTEIN PHOSPHATASE PP2A-RELATED"/>
    <property type="match status" value="1"/>
</dbReference>
<feature type="domain" description="Serine/threonine specific protein phosphatases" evidence="5">
    <location>
        <begin position="109"/>
        <end position="114"/>
    </location>
</feature>
<accession>A0AAD1XKY7</accession>
<dbReference type="AlphaFoldDB" id="A0AAD1XKY7"/>
<evidence type="ECO:0000313" key="7">
    <source>
        <dbReference type="Proteomes" id="UP001295684"/>
    </source>
</evidence>
<keyword evidence="7" id="KW-1185">Reference proteome</keyword>
<keyword evidence="3" id="KW-0464">Manganese</keyword>
<dbReference type="EC" id="3.1.3.16" evidence="4"/>
<dbReference type="Pfam" id="PF00149">
    <property type="entry name" value="Metallophos"/>
    <property type="match status" value="1"/>
</dbReference>
<comment type="catalytic activity">
    <reaction evidence="4">
        <text>O-phospho-L-threonyl-[protein] + H2O = L-threonyl-[protein] + phosphate</text>
        <dbReference type="Rhea" id="RHEA:47004"/>
        <dbReference type="Rhea" id="RHEA-COMP:11060"/>
        <dbReference type="Rhea" id="RHEA-COMP:11605"/>
        <dbReference type="ChEBI" id="CHEBI:15377"/>
        <dbReference type="ChEBI" id="CHEBI:30013"/>
        <dbReference type="ChEBI" id="CHEBI:43474"/>
        <dbReference type="ChEBI" id="CHEBI:61977"/>
        <dbReference type="EC" id="3.1.3.16"/>
    </reaction>
</comment>
<organism evidence="6 7">
    <name type="scientific">Euplotes crassus</name>
    <dbReference type="NCBI Taxonomy" id="5936"/>
    <lineage>
        <taxon>Eukaryota</taxon>
        <taxon>Sar</taxon>
        <taxon>Alveolata</taxon>
        <taxon>Ciliophora</taxon>
        <taxon>Intramacronucleata</taxon>
        <taxon>Spirotrichea</taxon>
        <taxon>Hypotrichia</taxon>
        <taxon>Euplotida</taxon>
        <taxon>Euplotidae</taxon>
        <taxon>Moneuplotes</taxon>
    </lineage>
</organism>
<comment type="similarity">
    <text evidence="4">Belongs to the PPP phosphatase family.</text>
</comment>
<protein>
    <recommendedName>
        <fullName evidence="4">Serine/threonine-protein phosphatase</fullName>
        <ecNumber evidence="4">3.1.3.16</ecNumber>
    </recommendedName>
</protein>
<dbReference type="CDD" id="cd07415">
    <property type="entry name" value="MPP_PP2A_PP4_PP6"/>
    <property type="match status" value="1"/>
</dbReference>
<dbReference type="SUPFAM" id="SSF56300">
    <property type="entry name" value="Metallo-dependent phosphatases"/>
    <property type="match status" value="1"/>
</dbReference>
<dbReference type="GO" id="GO:0046872">
    <property type="term" value="F:metal ion binding"/>
    <property type="evidence" value="ECO:0007669"/>
    <property type="project" value="UniProtKB-KW"/>
</dbReference>
<evidence type="ECO:0000256" key="1">
    <source>
        <dbReference type="ARBA" id="ARBA00022723"/>
    </source>
</evidence>
<name>A0AAD1XKY7_EUPCR</name>